<evidence type="ECO:0000313" key="2">
    <source>
        <dbReference type="Proteomes" id="UP000257109"/>
    </source>
</evidence>
<protein>
    <recommendedName>
        <fullName evidence="3">Copia protein</fullName>
    </recommendedName>
</protein>
<accession>A0A371GX03</accession>
<evidence type="ECO:0000313" key="1">
    <source>
        <dbReference type="EMBL" id="RDX95019.1"/>
    </source>
</evidence>
<dbReference type="Proteomes" id="UP000257109">
    <property type="component" value="Unassembled WGS sequence"/>
</dbReference>
<proteinExistence type="predicted"/>
<feature type="non-terminal residue" evidence="1">
    <location>
        <position position="1"/>
    </location>
</feature>
<keyword evidence="2" id="KW-1185">Reference proteome</keyword>
<dbReference type="AlphaFoldDB" id="A0A371GX03"/>
<sequence>MKKELTLLQLEVTIKEILKTKVFRDSMKKMVYFTISQLQEHYNKIMLLRKTIVYYLQIKIYIRPILKKPLYELWKERKSNILYLHPFGCGYFILDTTDNLAKFDPKFNNGILLRYTKTSKSLIVEESIYVRFDDHNSDREVLKLNDSFADLNMKRNKSTSNTIPEREKNLNLLDVRIRSTFKDQAYIDLFSKMKPKIVDKALMDEDHARRARLVSKE</sequence>
<organism evidence="1 2">
    <name type="scientific">Mucuna pruriens</name>
    <name type="common">Velvet bean</name>
    <name type="synonym">Dolichos pruriens</name>
    <dbReference type="NCBI Taxonomy" id="157652"/>
    <lineage>
        <taxon>Eukaryota</taxon>
        <taxon>Viridiplantae</taxon>
        <taxon>Streptophyta</taxon>
        <taxon>Embryophyta</taxon>
        <taxon>Tracheophyta</taxon>
        <taxon>Spermatophyta</taxon>
        <taxon>Magnoliopsida</taxon>
        <taxon>eudicotyledons</taxon>
        <taxon>Gunneridae</taxon>
        <taxon>Pentapetalae</taxon>
        <taxon>rosids</taxon>
        <taxon>fabids</taxon>
        <taxon>Fabales</taxon>
        <taxon>Fabaceae</taxon>
        <taxon>Papilionoideae</taxon>
        <taxon>50 kb inversion clade</taxon>
        <taxon>NPAAA clade</taxon>
        <taxon>indigoferoid/millettioid clade</taxon>
        <taxon>Phaseoleae</taxon>
        <taxon>Mucuna</taxon>
    </lineage>
</organism>
<comment type="caution">
    <text evidence="1">The sequence shown here is derived from an EMBL/GenBank/DDBJ whole genome shotgun (WGS) entry which is preliminary data.</text>
</comment>
<gene>
    <name evidence="1" type="ORF">CR513_22511</name>
</gene>
<dbReference type="OrthoDB" id="1751476at2759"/>
<evidence type="ECO:0008006" key="3">
    <source>
        <dbReference type="Google" id="ProtNLM"/>
    </source>
</evidence>
<dbReference type="EMBL" id="QJKJ01004226">
    <property type="protein sequence ID" value="RDX95019.1"/>
    <property type="molecule type" value="Genomic_DNA"/>
</dbReference>
<reference evidence="1" key="1">
    <citation type="submission" date="2018-05" db="EMBL/GenBank/DDBJ databases">
        <title>Draft genome of Mucuna pruriens seed.</title>
        <authorList>
            <person name="Nnadi N.E."/>
            <person name="Vos R."/>
            <person name="Hasami M.H."/>
            <person name="Devisetty U.K."/>
            <person name="Aguiy J.C."/>
        </authorList>
    </citation>
    <scope>NUCLEOTIDE SEQUENCE [LARGE SCALE GENOMIC DNA]</scope>
    <source>
        <strain evidence="1">JCA_2017</strain>
    </source>
</reference>
<name>A0A371GX03_MUCPR</name>